<evidence type="ECO:0000256" key="1">
    <source>
        <dbReference type="SAM" id="MobiDB-lite"/>
    </source>
</evidence>
<keyword evidence="3" id="KW-1185">Reference proteome</keyword>
<name>A0A8X7P2Y0_BRACI</name>
<dbReference type="AlphaFoldDB" id="A0A8X7P2Y0"/>
<feature type="region of interest" description="Disordered" evidence="1">
    <location>
        <begin position="41"/>
        <end position="60"/>
    </location>
</feature>
<comment type="caution">
    <text evidence="2">The sequence shown here is derived from an EMBL/GenBank/DDBJ whole genome shotgun (WGS) entry which is preliminary data.</text>
</comment>
<reference evidence="2 3" key="1">
    <citation type="submission" date="2020-02" db="EMBL/GenBank/DDBJ databases">
        <authorList>
            <person name="Ma Q."/>
            <person name="Huang Y."/>
            <person name="Song X."/>
            <person name="Pei D."/>
        </authorList>
    </citation>
    <scope>NUCLEOTIDE SEQUENCE [LARGE SCALE GENOMIC DNA]</scope>
    <source>
        <strain evidence="2">Sxm20200214</strain>
        <tissue evidence="2">Leaf</tissue>
    </source>
</reference>
<proteinExistence type="predicted"/>
<organism evidence="2 3">
    <name type="scientific">Brassica carinata</name>
    <name type="common">Ethiopian mustard</name>
    <name type="synonym">Abyssinian cabbage</name>
    <dbReference type="NCBI Taxonomy" id="52824"/>
    <lineage>
        <taxon>Eukaryota</taxon>
        <taxon>Viridiplantae</taxon>
        <taxon>Streptophyta</taxon>
        <taxon>Embryophyta</taxon>
        <taxon>Tracheophyta</taxon>
        <taxon>Spermatophyta</taxon>
        <taxon>Magnoliopsida</taxon>
        <taxon>eudicotyledons</taxon>
        <taxon>Gunneridae</taxon>
        <taxon>Pentapetalae</taxon>
        <taxon>rosids</taxon>
        <taxon>malvids</taxon>
        <taxon>Brassicales</taxon>
        <taxon>Brassicaceae</taxon>
        <taxon>Brassiceae</taxon>
        <taxon>Brassica</taxon>
    </lineage>
</organism>
<accession>A0A8X7P2Y0</accession>
<feature type="compositionally biased region" description="Basic and acidic residues" evidence="1">
    <location>
        <begin position="43"/>
        <end position="60"/>
    </location>
</feature>
<evidence type="ECO:0000313" key="3">
    <source>
        <dbReference type="Proteomes" id="UP000886595"/>
    </source>
</evidence>
<evidence type="ECO:0000313" key="2">
    <source>
        <dbReference type="EMBL" id="KAG2244030.1"/>
    </source>
</evidence>
<dbReference type="Proteomes" id="UP000886595">
    <property type="component" value="Unassembled WGS sequence"/>
</dbReference>
<gene>
    <name evidence="2" type="ORF">Bca52824_094123</name>
</gene>
<sequence>MAIGKKISRSIFKEKTAFHSAPNNTKMGRLWVKTQLHRKSRHGVAERSCHPPSDEYRNWI</sequence>
<protein>
    <submittedName>
        <fullName evidence="2">Uncharacterized protein</fullName>
    </submittedName>
</protein>
<dbReference type="EMBL" id="JAAMPC010000117">
    <property type="protein sequence ID" value="KAG2244030.1"/>
    <property type="molecule type" value="Genomic_DNA"/>
</dbReference>